<protein>
    <recommendedName>
        <fullName evidence="4">Dynein regulatory complex protein 10</fullName>
    </recommendedName>
    <alternativeName>
        <fullName evidence="10">IQ domain-containing protein D</fullName>
    </alternativeName>
</protein>
<comment type="function">
    <text evidence="1">Component of the nexin-dynein regulatory complex (N-DRC), a key regulator of ciliary/flagellar motility which maintains the alignment and integrity of the distal axoneme and regulates microtubule sliding in motile axonemes.</text>
</comment>
<evidence type="ECO:0000256" key="3">
    <source>
        <dbReference type="ARBA" id="ARBA00009071"/>
    </source>
</evidence>
<evidence type="ECO:0000256" key="6">
    <source>
        <dbReference type="ARBA" id="ARBA00022846"/>
    </source>
</evidence>
<dbReference type="EMBL" id="OY660875">
    <property type="protein sequence ID" value="CAJ1068836.1"/>
    <property type="molecule type" value="Genomic_DNA"/>
</dbReference>
<dbReference type="PANTHER" id="PTHR31598">
    <property type="entry name" value="IQ DOMAIN-CONTAINING PROTEIN D"/>
    <property type="match status" value="1"/>
</dbReference>
<keyword evidence="6" id="KW-0282">Flagellum</keyword>
<evidence type="ECO:0000256" key="9">
    <source>
        <dbReference type="ARBA" id="ARBA00023273"/>
    </source>
</evidence>
<comment type="subunit">
    <text evidence="11">Component of the nexin-dynein regulatory complex (N-DRC). Interacts with CFAP52.</text>
</comment>
<keyword evidence="12" id="KW-0175">Coiled coil</keyword>
<evidence type="ECO:0000256" key="2">
    <source>
        <dbReference type="ARBA" id="ARBA00004611"/>
    </source>
</evidence>
<comment type="similarity">
    <text evidence="3">Belongs to the DRC10 family.</text>
</comment>
<evidence type="ECO:0000256" key="8">
    <source>
        <dbReference type="ARBA" id="ARBA00023212"/>
    </source>
</evidence>
<dbReference type="CDD" id="cd23767">
    <property type="entry name" value="IQCD"/>
    <property type="match status" value="1"/>
</dbReference>
<evidence type="ECO:0000256" key="11">
    <source>
        <dbReference type="ARBA" id="ARBA00046836"/>
    </source>
</evidence>
<keyword evidence="9" id="KW-0966">Cell projection</keyword>
<keyword evidence="14" id="KW-1185">Reference proteome</keyword>
<accession>A0AAV1G7L4</accession>
<dbReference type="InterPro" id="IPR042815">
    <property type="entry name" value="DRC10"/>
</dbReference>
<evidence type="ECO:0000313" key="14">
    <source>
        <dbReference type="Proteomes" id="UP001178508"/>
    </source>
</evidence>
<keyword evidence="5" id="KW-0963">Cytoplasm</keyword>
<dbReference type="SMART" id="SM00015">
    <property type="entry name" value="IQ"/>
    <property type="match status" value="1"/>
</dbReference>
<organism evidence="13 14">
    <name type="scientific">Xyrichtys novacula</name>
    <name type="common">Pearly razorfish</name>
    <name type="synonym">Hemipteronotus novacula</name>
    <dbReference type="NCBI Taxonomy" id="13765"/>
    <lineage>
        <taxon>Eukaryota</taxon>
        <taxon>Metazoa</taxon>
        <taxon>Chordata</taxon>
        <taxon>Craniata</taxon>
        <taxon>Vertebrata</taxon>
        <taxon>Euteleostomi</taxon>
        <taxon>Actinopterygii</taxon>
        <taxon>Neopterygii</taxon>
        <taxon>Teleostei</taxon>
        <taxon>Neoteleostei</taxon>
        <taxon>Acanthomorphata</taxon>
        <taxon>Eupercaria</taxon>
        <taxon>Labriformes</taxon>
        <taxon>Labridae</taxon>
        <taxon>Xyrichtys</taxon>
    </lineage>
</organism>
<evidence type="ECO:0000256" key="7">
    <source>
        <dbReference type="ARBA" id="ARBA00023069"/>
    </source>
</evidence>
<dbReference type="PANTHER" id="PTHR31598:SF1">
    <property type="entry name" value="DYNEIN REGULATORY COMPLEX PROTEIN 10"/>
    <property type="match status" value="1"/>
</dbReference>
<evidence type="ECO:0000256" key="10">
    <source>
        <dbReference type="ARBA" id="ARBA00032180"/>
    </source>
</evidence>
<dbReference type="PROSITE" id="PS50096">
    <property type="entry name" value="IQ"/>
    <property type="match status" value="1"/>
</dbReference>
<dbReference type="Proteomes" id="UP001178508">
    <property type="component" value="Chromosome 12"/>
</dbReference>
<dbReference type="AlphaFoldDB" id="A0AAV1G7L4"/>
<evidence type="ECO:0000313" key="13">
    <source>
        <dbReference type="EMBL" id="CAJ1068836.1"/>
    </source>
</evidence>
<comment type="subcellular location">
    <subcellularLocation>
        <location evidence="2">Cytoplasm</location>
        <location evidence="2">Cytoskeleton</location>
        <location evidence="2">Flagellum axoneme</location>
    </subcellularLocation>
</comment>
<proteinExistence type="inferred from homology"/>
<evidence type="ECO:0000256" key="5">
    <source>
        <dbReference type="ARBA" id="ARBA00022490"/>
    </source>
</evidence>
<feature type="coiled-coil region" evidence="12">
    <location>
        <begin position="244"/>
        <end position="278"/>
    </location>
</feature>
<keyword evidence="7" id="KW-0969">Cilium</keyword>
<sequence length="391" mass="45197">MSEKGTEVLLEMKTDVEDASKSHDGLSEEILLNPDIQCISNILENCISQIEFAAALPSILKFSCESSDVDKGLRRALEEHQALTERLETLEDLKGSNEDQEVKDEEERAQLKEDFQNSVRNLLRLVRTRPDVISDLRAEQKMQIGESESILITELNKFHGQMMDKLLTTVDHKLKPALFKHPTALTVNIERQEAKLAAYMKEIDEKISLQNIEIENLTGSLEEKNTEEANLSIVAGHHVRVPKKSRLQQETDQLQTQLNNLMLENREAERVIQKKNDQLEAEIEYLLQSFDTRIEEIQADLEVSQMNYKKDLEELKTLEIPFSVLEVEFNQIQEKHRLEEEKRKEEMKELELKTKAALYAQAWWRGYSTRKALKNKGKDKKAKKGKGKKTK</sequence>
<reference evidence="13" key="1">
    <citation type="submission" date="2023-08" db="EMBL/GenBank/DDBJ databases">
        <authorList>
            <person name="Alioto T."/>
            <person name="Alioto T."/>
            <person name="Gomez Garrido J."/>
        </authorList>
    </citation>
    <scope>NUCLEOTIDE SEQUENCE</scope>
</reference>
<gene>
    <name evidence="13" type="ORF">XNOV1_A004386</name>
</gene>
<dbReference type="InterPro" id="IPR000048">
    <property type="entry name" value="IQ_motif_EF-hand-BS"/>
</dbReference>
<evidence type="ECO:0000256" key="12">
    <source>
        <dbReference type="SAM" id="Coils"/>
    </source>
</evidence>
<evidence type="ECO:0000256" key="4">
    <source>
        <dbReference type="ARBA" id="ARBA00021752"/>
    </source>
</evidence>
<name>A0AAV1G7L4_XYRNO</name>
<evidence type="ECO:0000256" key="1">
    <source>
        <dbReference type="ARBA" id="ARBA00003029"/>
    </source>
</evidence>
<keyword evidence="8" id="KW-0206">Cytoskeleton</keyword>